<organism evidence="1 2">
    <name type="scientific">Streptomyces osmaniensis</name>
    <dbReference type="NCBI Taxonomy" id="593134"/>
    <lineage>
        <taxon>Bacteria</taxon>
        <taxon>Bacillati</taxon>
        <taxon>Actinomycetota</taxon>
        <taxon>Actinomycetes</taxon>
        <taxon>Kitasatosporales</taxon>
        <taxon>Streptomycetaceae</taxon>
        <taxon>Streptomyces</taxon>
    </lineage>
</organism>
<gene>
    <name evidence="1" type="ORF">GCM10022295_82080</name>
</gene>
<accession>A0ABP6YQG3</accession>
<comment type="caution">
    <text evidence="1">The sequence shown here is derived from an EMBL/GenBank/DDBJ whole genome shotgun (WGS) entry which is preliminary data.</text>
</comment>
<evidence type="ECO:0000313" key="1">
    <source>
        <dbReference type="EMBL" id="GAA3588110.1"/>
    </source>
</evidence>
<dbReference type="Proteomes" id="UP001500707">
    <property type="component" value="Unassembled WGS sequence"/>
</dbReference>
<keyword evidence="2" id="KW-1185">Reference proteome</keyword>
<proteinExistence type="predicted"/>
<sequence>MRQAQRRPADSDDLGDIGGLQTLLEEAVADKAASAEDHYLHAVMLLSCRWYWKVPNLPVVWGGASAISATMSALCRALRRRG</sequence>
<evidence type="ECO:0000313" key="2">
    <source>
        <dbReference type="Proteomes" id="UP001500707"/>
    </source>
</evidence>
<protein>
    <submittedName>
        <fullName evidence="1">Uncharacterized protein</fullName>
    </submittedName>
</protein>
<name>A0ABP6YQG3_9ACTN</name>
<reference evidence="2" key="1">
    <citation type="journal article" date="2019" name="Int. J. Syst. Evol. Microbiol.">
        <title>The Global Catalogue of Microorganisms (GCM) 10K type strain sequencing project: providing services to taxonomists for standard genome sequencing and annotation.</title>
        <authorList>
            <consortium name="The Broad Institute Genomics Platform"/>
            <consortium name="The Broad Institute Genome Sequencing Center for Infectious Disease"/>
            <person name="Wu L."/>
            <person name="Ma J."/>
        </authorList>
    </citation>
    <scope>NUCLEOTIDE SEQUENCE [LARGE SCALE GENOMIC DNA]</scope>
    <source>
        <strain evidence="2">JCM 17656</strain>
    </source>
</reference>
<dbReference type="EMBL" id="BAABCE010000024">
    <property type="protein sequence ID" value="GAA3588110.1"/>
    <property type="molecule type" value="Genomic_DNA"/>
</dbReference>